<sequence length="94" mass="10288">MTHKLVADTGASADEVDVEPENLIPRRSRRLHQATATGTPDKGAHTFITAKKERLHKILNTTSSASPSATTRTPQMQWRSKRSAARPVDTAPQT</sequence>
<dbReference type="Proteomes" id="UP001341281">
    <property type="component" value="Chromosome 10"/>
</dbReference>
<accession>A0AAQ3XF33</accession>
<dbReference type="AlphaFoldDB" id="A0AAQ3XF33"/>
<feature type="compositionally biased region" description="Low complexity" evidence="1">
    <location>
        <begin position="61"/>
        <end position="74"/>
    </location>
</feature>
<protein>
    <submittedName>
        <fullName evidence="2">Uncharacterized protein</fullName>
    </submittedName>
</protein>
<evidence type="ECO:0000313" key="2">
    <source>
        <dbReference type="EMBL" id="WVZ96718.1"/>
    </source>
</evidence>
<reference evidence="2 3" key="1">
    <citation type="submission" date="2024-02" db="EMBL/GenBank/DDBJ databases">
        <title>High-quality chromosome-scale genome assembly of Pensacola bahiagrass (Paspalum notatum Flugge var. saurae).</title>
        <authorList>
            <person name="Vega J.M."/>
            <person name="Podio M."/>
            <person name="Orjuela J."/>
            <person name="Siena L.A."/>
            <person name="Pessino S.C."/>
            <person name="Combes M.C."/>
            <person name="Mariac C."/>
            <person name="Albertini E."/>
            <person name="Pupilli F."/>
            <person name="Ortiz J.P.A."/>
            <person name="Leblanc O."/>
        </authorList>
    </citation>
    <scope>NUCLEOTIDE SEQUENCE [LARGE SCALE GENOMIC DNA]</scope>
    <source>
        <strain evidence="2">R1</strain>
        <tissue evidence="2">Leaf</tissue>
    </source>
</reference>
<dbReference type="EMBL" id="CP144754">
    <property type="protein sequence ID" value="WVZ96718.1"/>
    <property type="molecule type" value="Genomic_DNA"/>
</dbReference>
<organism evidence="2 3">
    <name type="scientific">Paspalum notatum var. saurae</name>
    <dbReference type="NCBI Taxonomy" id="547442"/>
    <lineage>
        <taxon>Eukaryota</taxon>
        <taxon>Viridiplantae</taxon>
        <taxon>Streptophyta</taxon>
        <taxon>Embryophyta</taxon>
        <taxon>Tracheophyta</taxon>
        <taxon>Spermatophyta</taxon>
        <taxon>Magnoliopsida</taxon>
        <taxon>Liliopsida</taxon>
        <taxon>Poales</taxon>
        <taxon>Poaceae</taxon>
        <taxon>PACMAD clade</taxon>
        <taxon>Panicoideae</taxon>
        <taxon>Andropogonodae</taxon>
        <taxon>Paspaleae</taxon>
        <taxon>Paspalinae</taxon>
        <taxon>Paspalum</taxon>
    </lineage>
</organism>
<name>A0AAQ3XF33_PASNO</name>
<evidence type="ECO:0000256" key="1">
    <source>
        <dbReference type="SAM" id="MobiDB-lite"/>
    </source>
</evidence>
<feature type="region of interest" description="Disordered" evidence="1">
    <location>
        <begin position="1"/>
        <end position="46"/>
    </location>
</feature>
<proteinExistence type="predicted"/>
<evidence type="ECO:0000313" key="3">
    <source>
        <dbReference type="Proteomes" id="UP001341281"/>
    </source>
</evidence>
<feature type="region of interest" description="Disordered" evidence="1">
    <location>
        <begin position="59"/>
        <end position="94"/>
    </location>
</feature>
<gene>
    <name evidence="2" type="ORF">U9M48_042319</name>
</gene>
<keyword evidence="3" id="KW-1185">Reference proteome</keyword>